<dbReference type="EMBL" id="QAOI01000031">
    <property type="protein sequence ID" value="PTQ70859.1"/>
    <property type="molecule type" value="Genomic_DNA"/>
</dbReference>
<evidence type="ECO:0008006" key="3">
    <source>
        <dbReference type="Google" id="ProtNLM"/>
    </source>
</evidence>
<dbReference type="InterPro" id="IPR009734">
    <property type="entry name" value="Myoviridae_GpU"/>
</dbReference>
<evidence type="ECO:0000313" key="1">
    <source>
        <dbReference type="EMBL" id="PTQ70859.1"/>
    </source>
</evidence>
<reference evidence="1 2" key="1">
    <citation type="submission" date="2018-04" db="EMBL/GenBank/DDBJ databases">
        <title>Active sludge and wastewater microbial communities from Klosterneuburg, Austria.</title>
        <authorList>
            <person name="Wagner M."/>
        </authorList>
    </citation>
    <scope>NUCLEOTIDE SEQUENCE [LARGE SCALE GENOMIC DNA]</scope>
    <source>
        <strain evidence="1 2">Nm49</strain>
    </source>
</reference>
<gene>
    <name evidence="1" type="ORF">C8R26_13146</name>
</gene>
<protein>
    <recommendedName>
        <fullName evidence="3">Phage tail protein</fullName>
    </recommendedName>
</protein>
<dbReference type="RefSeq" id="WP_107804268.1">
    <property type="nucleotide sequence ID" value="NZ_QAOI01000031.1"/>
</dbReference>
<accession>A0A2T5HH15</accession>
<evidence type="ECO:0000313" key="2">
    <source>
        <dbReference type="Proteomes" id="UP000244128"/>
    </source>
</evidence>
<dbReference type="Pfam" id="PF06995">
    <property type="entry name" value="Phage_P2_GpU"/>
    <property type="match status" value="1"/>
</dbReference>
<comment type="caution">
    <text evidence="1">The sequence shown here is derived from an EMBL/GenBank/DDBJ whole genome shotgun (WGS) entry which is preliminary data.</text>
</comment>
<name>A0A2T5HH15_9PROT</name>
<sequence length="322" mass="34035">MFNDLIDTAASRCSVACEQARRMQGIITRSATAGSTTAQNLILLVDSLSRIESAGTGNMQAAGQVLTQANSLLASGVLGVEAVAAARGLSSIGNAISLARTLGNRITQGITSISGGDPLSIINGVGVSINNAVLSTGGIFDSVQRAFNVAFNPDLQNPLAGIELTALQPGDLLSGFGAGLPGAGASHAHLLVMTTARGEGFYFNLKTAGFDTLRRQTQYNVATQDRLTRTNALQAVSKGGETITLSGAIFTKQSGSGQLDRLRRIGYDMLPVNLTSGYGENFGRWYLARIEEEQSGLFTDGMPRKQQFTLEFQRYGEDYQNI</sequence>
<proteinExistence type="predicted"/>
<organism evidence="1 2">
    <name type="scientific">Nitrosomonas oligotropha</name>
    <dbReference type="NCBI Taxonomy" id="42354"/>
    <lineage>
        <taxon>Bacteria</taxon>
        <taxon>Pseudomonadati</taxon>
        <taxon>Pseudomonadota</taxon>
        <taxon>Betaproteobacteria</taxon>
        <taxon>Nitrosomonadales</taxon>
        <taxon>Nitrosomonadaceae</taxon>
        <taxon>Nitrosomonas</taxon>
    </lineage>
</organism>
<dbReference type="AlphaFoldDB" id="A0A2T5HH15"/>
<dbReference type="Proteomes" id="UP000244128">
    <property type="component" value="Unassembled WGS sequence"/>
</dbReference>